<dbReference type="PANTHER" id="PTHR30352:SF5">
    <property type="entry name" value="PYRUVATE FORMATE-LYASE 1-ACTIVATING ENZYME"/>
    <property type="match status" value="1"/>
</dbReference>
<sequence length="238" mass="27211">MKGKVHSIETFGTLDGPGTRFVVFLQGCPMRCLYCHNPDTWRDEGKETDSGEILREALKYRRYYQNGGVTFSGGEPLAQREFLLELCKLFCKEGFHVAVDTSGCTFSEESIDYFYNLLPYVQLFLLDLKHIDNDAHRALTGRGNGNILQFAKFLDDNDKPTWIRYVLVPDITDGEDALRGMAKFISELKHVQRIQVLPYHTLGVHKYRELGLRYPLEGVPTPSDEQVTRAEKILKGEI</sequence>
<reference evidence="11" key="2">
    <citation type="journal article" date="2021" name="PeerJ">
        <title>Extensive microbial diversity within the chicken gut microbiome revealed by metagenomics and culture.</title>
        <authorList>
            <person name="Gilroy R."/>
            <person name="Ravi A."/>
            <person name="Getino M."/>
            <person name="Pursley I."/>
            <person name="Horton D.L."/>
            <person name="Alikhan N.F."/>
            <person name="Baker D."/>
            <person name="Gharbi K."/>
            <person name="Hall N."/>
            <person name="Watson M."/>
            <person name="Adriaenssens E.M."/>
            <person name="Foster-Nyarko E."/>
            <person name="Jarju S."/>
            <person name="Secka A."/>
            <person name="Antonio M."/>
            <person name="Oren A."/>
            <person name="Chaudhuri R.R."/>
            <person name="La Ragione R."/>
            <person name="Hildebrand F."/>
            <person name="Pallen M.J."/>
        </authorList>
    </citation>
    <scope>NUCLEOTIDE SEQUENCE</scope>
    <source>
        <strain evidence="11">ChiHjej12B11-7776</strain>
    </source>
</reference>
<accession>A0A9D1MXH6</accession>
<dbReference type="InterPro" id="IPR007197">
    <property type="entry name" value="rSAM"/>
</dbReference>
<evidence type="ECO:0000256" key="5">
    <source>
        <dbReference type="ARBA" id="ARBA00022723"/>
    </source>
</evidence>
<dbReference type="PROSITE" id="PS01087">
    <property type="entry name" value="RADICAL_ACTIVATING"/>
    <property type="match status" value="1"/>
</dbReference>
<name>A0A9D1MXH6_9BACT</name>
<dbReference type="SFLD" id="SFLDG01066">
    <property type="entry name" value="organic_radical-activating_enz"/>
    <property type="match status" value="1"/>
</dbReference>
<evidence type="ECO:0000256" key="8">
    <source>
        <dbReference type="ARBA" id="ARBA00023014"/>
    </source>
</evidence>
<keyword evidence="5 9" id="KW-0479">Metal-binding</keyword>
<keyword evidence="4 9" id="KW-0949">S-adenosyl-L-methionine</keyword>
<keyword evidence="7 9" id="KW-0408">Iron</keyword>
<evidence type="ECO:0000259" key="10">
    <source>
        <dbReference type="PROSITE" id="PS51918"/>
    </source>
</evidence>
<dbReference type="GO" id="GO:0043365">
    <property type="term" value="F:[formate-C-acetyltransferase]-activating enzyme activity"/>
    <property type="evidence" value="ECO:0007669"/>
    <property type="project" value="UniProtKB-UniRule"/>
</dbReference>
<protein>
    <recommendedName>
        <fullName evidence="9">Pyruvate formate-lyase-activating enzyme</fullName>
        <ecNumber evidence="9">1.97.1.4</ecNumber>
    </recommendedName>
</protein>
<keyword evidence="3 9" id="KW-0004">4Fe-4S</keyword>
<dbReference type="InterPro" id="IPR058240">
    <property type="entry name" value="rSAM_sf"/>
</dbReference>
<comment type="similarity">
    <text evidence="2 9">Belongs to the organic radical-activating enzymes family.</text>
</comment>
<comment type="catalytic activity">
    <reaction evidence="9">
        <text>glycyl-[formate C-acetyltransferase] + reduced [flavodoxin] + S-adenosyl-L-methionine = glycin-2-yl radical-[formate C-acetyltransferase] + semiquinone [flavodoxin] + 5'-deoxyadenosine + L-methionine + H(+)</text>
        <dbReference type="Rhea" id="RHEA:19225"/>
        <dbReference type="Rhea" id="RHEA-COMP:10622"/>
        <dbReference type="Rhea" id="RHEA-COMP:12190"/>
        <dbReference type="Rhea" id="RHEA-COMP:12191"/>
        <dbReference type="Rhea" id="RHEA-COMP:14480"/>
        <dbReference type="ChEBI" id="CHEBI:15378"/>
        <dbReference type="ChEBI" id="CHEBI:17319"/>
        <dbReference type="ChEBI" id="CHEBI:29947"/>
        <dbReference type="ChEBI" id="CHEBI:32722"/>
        <dbReference type="ChEBI" id="CHEBI:57618"/>
        <dbReference type="ChEBI" id="CHEBI:57844"/>
        <dbReference type="ChEBI" id="CHEBI:59789"/>
        <dbReference type="ChEBI" id="CHEBI:140311"/>
        <dbReference type="EC" id="1.97.1.4"/>
    </reaction>
</comment>
<gene>
    <name evidence="11" type="primary">pflA</name>
    <name evidence="11" type="ORF">IAC72_02930</name>
</gene>
<evidence type="ECO:0000256" key="7">
    <source>
        <dbReference type="ARBA" id="ARBA00023004"/>
    </source>
</evidence>
<dbReference type="GO" id="GO:0005737">
    <property type="term" value="C:cytoplasm"/>
    <property type="evidence" value="ECO:0007669"/>
    <property type="project" value="UniProtKB-SubCell"/>
</dbReference>
<dbReference type="Proteomes" id="UP000886852">
    <property type="component" value="Unassembled WGS sequence"/>
</dbReference>
<evidence type="ECO:0000256" key="4">
    <source>
        <dbReference type="ARBA" id="ARBA00022691"/>
    </source>
</evidence>
<dbReference type="CDD" id="cd01335">
    <property type="entry name" value="Radical_SAM"/>
    <property type="match status" value="1"/>
</dbReference>
<dbReference type="PANTHER" id="PTHR30352">
    <property type="entry name" value="PYRUVATE FORMATE-LYASE-ACTIVATING ENZYME"/>
    <property type="match status" value="1"/>
</dbReference>
<dbReference type="EMBL" id="DVOC01000052">
    <property type="protein sequence ID" value="HIU90950.1"/>
    <property type="molecule type" value="Genomic_DNA"/>
</dbReference>
<evidence type="ECO:0000313" key="11">
    <source>
        <dbReference type="EMBL" id="HIU90950.1"/>
    </source>
</evidence>
<dbReference type="AlphaFoldDB" id="A0A9D1MXH6"/>
<feature type="domain" description="Radical SAM core" evidence="10">
    <location>
        <begin position="14"/>
        <end position="237"/>
    </location>
</feature>
<dbReference type="Gene3D" id="3.20.20.70">
    <property type="entry name" value="Aldolase class I"/>
    <property type="match status" value="1"/>
</dbReference>
<evidence type="ECO:0000256" key="1">
    <source>
        <dbReference type="ARBA" id="ARBA00002918"/>
    </source>
</evidence>
<comment type="caution">
    <text evidence="11">The sequence shown here is derived from an EMBL/GenBank/DDBJ whole genome shotgun (WGS) entry which is preliminary data.</text>
</comment>
<dbReference type="GO" id="GO:0046872">
    <property type="term" value="F:metal ion binding"/>
    <property type="evidence" value="ECO:0007669"/>
    <property type="project" value="UniProtKB-UniRule"/>
</dbReference>
<dbReference type="EC" id="1.97.1.4" evidence="9"/>
<dbReference type="Pfam" id="PF04055">
    <property type="entry name" value="Radical_SAM"/>
    <property type="match status" value="1"/>
</dbReference>
<evidence type="ECO:0000256" key="3">
    <source>
        <dbReference type="ARBA" id="ARBA00022485"/>
    </source>
</evidence>
<keyword evidence="8 9" id="KW-0411">Iron-sulfur</keyword>
<comment type="subcellular location">
    <subcellularLocation>
        <location evidence="9">Cytoplasm</location>
    </subcellularLocation>
</comment>
<dbReference type="GO" id="GO:0016829">
    <property type="term" value="F:lyase activity"/>
    <property type="evidence" value="ECO:0007669"/>
    <property type="project" value="UniProtKB-KW"/>
</dbReference>
<dbReference type="InterPro" id="IPR001989">
    <property type="entry name" value="Radical_activat_CS"/>
</dbReference>
<evidence type="ECO:0000313" key="12">
    <source>
        <dbReference type="Proteomes" id="UP000886852"/>
    </source>
</evidence>
<dbReference type="GO" id="GO:0051539">
    <property type="term" value="F:4 iron, 4 sulfur cluster binding"/>
    <property type="evidence" value="ECO:0007669"/>
    <property type="project" value="UniProtKB-UniRule"/>
</dbReference>
<evidence type="ECO:0000256" key="9">
    <source>
        <dbReference type="RuleBase" id="RU362053"/>
    </source>
</evidence>
<comment type="function">
    <text evidence="1">Activation of pyruvate formate-lyase 1 under anaerobic conditions by generation of an organic free radical, using S-adenosylmethionine and reduced flavodoxin as cosubstrates to produce 5'-deoxy-adenosine.</text>
</comment>
<comment type="cofactor">
    <cofactor evidence="9">
        <name>[4Fe-4S] cluster</name>
        <dbReference type="ChEBI" id="CHEBI:49883"/>
    </cofactor>
    <text evidence="9">Binds 1 [4Fe-4S] cluster. The cluster is coordinated with 3 cysteines and an exchangeable S-adenosyl-L-methionine.</text>
</comment>
<dbReference type="InterPro" id="IPR013785">
    <property type="entry name" value="Aldolase_TIM"/>
</dbReference>
<keyword evidence="6 9" id="KW-0560">Oxidoreductase</keyword>
<dbReference type="SFLD" id="SFLDS00029">
    <property type="entry name" value="Radical_SAM"/>
    <property type="match status" value="1"/>
</dbReference>
<dbReference type="InterPro" id="IPR012838">
    <property type="entry name" value="PFL1_activating"/>
</dbReference>
<dbReference type="NCBIfam" id="TIGR02493">
    <property type="entry name" value="PFLA"/>
    <property type="match status" value="1"/>
</dbReference>
<reference evidence="11" key="1">
    <citation type="submission" date="2020-10" db="EMBL/GenBank/DDBJ databases">
        <authorList>
            <person name="Gilroy R."/>
        </authorList>
    </citation>
    <scope>NUCLEOTIDE SEQUENCE</scope>
    <source>
        <strain evidence="11">ChiHjej12B11-7776</strain>
    </source>
</reference>
<organism evidence="11 12">
    <name type="scientific">Candidatus Fimimonas merdipullorum</name>
    <dbReference type="NCBI Taxonomy" id="2840822"/>
    <lineage>
        <taxon>Bacteria</taxon>
        <taxon>Pseudomonadati</taxon>
        <taxon>Myxococcota</taxon>
        <taxon>Myxococcia</taxon>
        <taxon>Myxococcales</taxon>
        <taxon>Cystobacterineae</taxon>
        <taxon>Myxococcaceae</taxon>
        <taxon>Myxococcaceae incertae sedis</taxon>
        <taxon>Candidatus Fimimonas</taxon>
    </lineage>
</organism>
<proteinExistence type="inferred from homology"/>
<dbReference type="SUPFAM" id="SSF102114">
    <property type="entry name" value="Radical SAM enzymes"/>
    <property type="match status" value="1"/>
</dbReference>
<dbReference type="PROSITE" id="PS51918">
    <property type="entry name" value="RADICAL_SAM"/>
    <property type="match status" value="1"/>
</dbReference>
<keyword evidence="11" id="KW-0670">Pyruvate</keyword>
<dbReference type="InterPro" id="IPR034457">
    <property type="entry name" value="Organic_radical-activating"/>
</dbReference>
<comment type="function">
    <text evidence="9">Activation of pyruvate formate-lyase under anaerobic conditions by generation of an organic free radical, using S-adenosylmethionine and reduced flavodoxin as cosubstrates to produce 5'-deoxy-adenosine.</text>
</comment>
<keyword evidence="9" id="KW-0963">Cytoplasm</keyword>
<evidence type="ECO:0000256" key="2">
    <source>
        <dbReference type="ARBA" id="ARBA00009777"/>
    </source>
</evidence>
<keyword evidence="11" id="KW-0456">Lyase</keyword>
<evidence type="ECO:0000256" key="6">
    <source>
        <dbReference type="ARBA" id="ARBA00023002"/>
    </source>
</evidence>